<dbReference type="NCBIfam" id="TIGR01643">
    <property type="entry name" value="YD_repeat_2x"/>
    <property type="match status" value="1"/>
</dbReference>
<comment type="caution">
    <text evidence="2">The sequence shown here is derived from an EMBL/GenBank/DDBJ whole genome shotgun (WGS) entry which is preliminary data.</text>
</comment>
<evidence type="ECO:0000313" key="2">
    <source>
        <dbReference type="EMBL" id="NHZ90883.1"/>
    </source>
</evidence>
<accession>A0ABX0NVV1</accession>
<dbReference type="PANTHER" id="PTHR32305:SF15">
    <property type="entry name" value="PROTEIN RHSA-RELATED"/>
    <property type="match status" value="1"/>
</dbReference>
<dbReference type="InterPro" id="IPR050708">
    <property type="entry name" value="T6SS_VgrG/RHS"/>
</dbReference>
<dbReference type="InterPro" id="IPR031325">
    <property type="entry name" value="RHS_repeat"/>
</dbReference>
<dbReference type="InterPro" id="IPR006530">
    <property type="entry name" value="YD"/>
</dbReference>
<proteinExistence type="predicted"/>
<dbReference type="Gene3D" id="2.180.10.10">
    <property type="entry name" value="RHS repeat-associated core"/>
    <property type="match status" value="2"/>
</dbReference>
<dbReference type="Pfam" id="PF05593">
    <property type="entry name" value="RHS_repeat"/>
    <property type="match status" value="1"/>
</dbReference>
<gene>
    <name evidence="2" type="ORF">F2P45_17905</name>
</gene>
<organism evidence="2 3">
    <name type="scientific">Massilia mucilaginosa</name>
    <dbReference type="NCBI Taxonomy" id="2609282"/>
    <lineage>
        <taxon>Bacteria</taxon>
        <taxon>Pseudomonadati</taxon>
        <taxon>Pseudomonadota</taxon>
        <taxon>Betaproteobacteria</taxon>
        <taxon>Burkholderiales</taxon>
        <taxon>Oxalobacteraceae</taxon>
        <taxon>Telluria group</taxon>
        <taxon>Massilia</taxon>
    </lineage>
</organism>
<dbReference type="Pfam" id="PF20148">
    <property type="entry name" value="DUF6531"/>
    <property type="match status" value="1"/>
</dbReference>
<reference evidence="2 3" key="1">
    <citation type="submission" date="2019-10" db="EMBL/GenBank/DDBJ databases">
        <title>Taxonomy of Antarctic Massilia spp.: description of Massilia rubra sp. nov., Massilia aquatica sp. nov., Massilia mucilaginosa sp. nov., Massilia frigida sp. nov. isolated from streams, lakes and regoliths.</title>
        <authorList>
            <person name="Holochova P."/>
            <person name="Sedlacek I."/>
            <person name="Kralova S."/>
            <person name="Maslanova I."/>
            <person name="Busse H.-J."/>
            <person name="Stankova E."/>
            <person name="Vrbovska V."/>
            <person name="Kovarovic V."/>
            <person name="Bartak M."/>
            <person name="Svec P."/>
            <person name="Pantucek R."/>
        </authorList>
    </citation>
    <scope>NUCLEOTIDE SEQUENCE [LARGE SCALE GENOMIC DNA]</scope>
    <source>
        <strain evidence="2 3">CCM 8733</strain>
    </source>
</reference>
<name>A0ABX0NVV1_9BURK</name>
<feature type="domain" description="DUF6531" evidence="1">
    <location>
        <begin position="176"/>
        <end position="238"/>
    </location>
</feature>
<dbReference type="Proteomes" id="UP000609726">
    <property type="component" value="Unassembled WGS sequence"/>
</dbReference>
<dbReference type="InterPro" id="IPR045351">
    <property type="entry name" value="DUF6531"/>
</dbReference>
<dbReference type="PANTHER" id="PTHR32305">
    <property type="match status" value="1"/>
</dbReference>
<dbReference type="EMBL" id="WHJH01000021">
    <property type="protein sequence ID" value="NHZ90883.1"/>
    <property type="molecule type" value="Genomic_DNA"/>
</dbReference>
<evidence type="ECO:0000259" key="1">
    <source>
        <dbReference type="Pfam" id="PF20148"/>
    </source>
</evidence>
<keyword evidence="3" id="KW-1185">Reference proteome</keyword>
<sequence length="876" mass="96363">MSSSFVALLGNARHSVYRLVWACIAALFSIFCSNAHAQERIYIGPYIYHWGPTKFPDIASTRAAYLELLNKGMPASYCSIFWRGEPSPWIVDESVGGVTTRERSSHPTGWAMKDDNCVPRSEGGAVLIYRSRTVCIESQGQRYFTPIKACRSGRYEEKKDAKGGNVGPQCPKCQTGQPITPTTGNMWHSITDYASSKSSSSLNLRRMYNSSTSLSDPYLIRGFGVRWTHSFNKSLRAELKDIEPPVGKCWRFVSGEWECSSGFLSKERIPSKVSIMHPDGKYFSFVGDQLGNYTSGADVNDRLSPIMSVNNDSVLEWILYDAKNDRTERFDKTGVLLSITERNGLQQVLTYTDGINKDNKIGRFPANAPACPGTHSDEVPPVGRLLCVTNHWGRQLQFNYDAKGRLVEVIDPASQAYLYEYDGPSGGCVAGNENTLACKANNLTKVTYPDGKSQTYFYNEESKINGGIRCPSSFPMGNGFGPEKFMNLMTGLVDENEERHISWAYDCEGRATLSELGNGIEKVTLAYADGNDASTKVTHYVGPADKVVTSVRTFKKTYVQGIAKPTTIDAPCVECGTIAEHTYDSIGNVTKTKDFNSNFSCFAYGTLRNLESARVEGVVGADCTPMLTAQTLALPVRKTTTTWHAQFRLPEVISEPKRITKYKYDASGNLISKSEQATTDLTGAQGLAAPVTGIIRTSTYTYSNLGQLKTVTGPRTDIVDRTTYDYDPSTGDLITVINAANQATTFSDYDAHGQVRMIRAPNGVTTTLSYTPRGWVASQAVSNGTSTQTTSYDYTPSGQVKTVTLPDNSVTTYNYDVAQRLTSIANNRGESITYTLDLTGNRIKEEVRDPNGNLARQITRTYDITGRLTSQTGAAQ</sequence>
<evidence type="ECO:0000313" key="3">
    <source>
        <dbReference type="Proteomes" id="UP000609726"/>
    </source>
</evidence>
<protein>
    <recommendedName>
        <fullName evidence="1">DUF6531 domain-containing protein</fullName>
    </recommendedName>
</protein>